<dbReference type="GO" id="GO:0070125">
    <property type="term" value="P:mitochondrial translational elongation"/>
    <property type="evidence" value="ECO:0007669"/>
    <property type="project" value="UniProtKB-UniRule"/>
</dbReference>
<dbReference type="SUPFAM" id="SSF50630">
    <property type="entry name" value="Acid proteases"/>
    <property type="match status" value="1"/>
</dbReference>
<dbReference type="InterPro" id="IPR031157">
    <property type="entry name" value="G_TR_CS"/>
</dbReference>
<dbReference type="InterPro" id="IPR009000">
    <property type="entry name" value="Transl_B-barrel_sf"/>
</dbReference>
<dbReference type="CDD" id="cd04091">
    <property type="entry name" value="mtEFG1_II_like"/>
    <property type="match status" value="1"/>
</dbReference>
<evidence type="ECO:0000256" key="12">
    <source>
        <dbReference type="ARBA" id="ARBA00023128"/>
    </source>
</evidence>
<keyword evidence="7 17" id="KW-0064">Aspartyl protease</keyword>
<evidence type="ECO:0000259" key="20">
    <source>
        <dbReference type="PROSITE" id="PS51722"/>
    </source>
</evidence>
<dbReference type="PROSITE" id="PS00141">
    <property type="entry name" value="ASP_PROTEASE"/>
    <property type="match status" value="1"/>
</dbReference>
<dbReference type="Gene3D" id="2.40.70.10">
    <property type="entry name" value="Acid Proteases"/>
    <property type="match status" value="2"/>
</dbReference>
<comment type="similarity">
    <text evidence="2">Belongs to the TRAFAC class translation factor GTPase superfamily. Classic translation factor GTPase family. EF-G/EF-2 subfamily.</text>
</comment>
<dbReference type="InterPro" id="IPR009022">
    <property type="entry name" value="EFG_III"/>
</dbReference>
<dbReference type="Gene3D" id="3.40.50.300">
    <property type="entry name" value="P-loop containing nucleotide triphosphate hydrolases"/>
    <property type="match status" value="1"/>
</dbReference>
<dbReference type="NCBIfam" id="NF009381">
    <property type="entry name" value="PRK12740.1-5"/>
    <property type="match status" value="1"/>
</dbReference>
<keyword evidence="10 15" id="KW-0648">Protein biosynthesis</keyword>
<evidence type="ECO:0000256" key="18">
    <source>
        <dbReference type="SAM" id="Coils"/>
    </source>
</evidence>
<dbReference type="InterPro" id="IPR041095">
    <property type="entry name" value="EFG_II"/>
</dbReference>
<proteinExistence type="inferred from homology"/>
<feature type="coiled-coil region" evidence="18">
    <location>
        <begin position="784"/>
        <end position="811"/>
    </location>
</feature>
<evidence type="ECO:0000256" key="2">
    <source>
        <dbReference type="ARBA" id="ARBA00005870"/>
    </source>
</evidence>
<evidence type="ECO:0000256" key="16">
    <source>
        <dbReference type="PIRSR" id="PIRSR601461-1"/>
    </source>
</evidence>
<dbReference type="Gene3D" id="2.40.30.10">
    <property type="entry name" value="Translation factors"/>
    <property type="match status" value="1"/>
</dbReference>
<protein>
    <recommendedName>
        <fullName evidence="15">Elongation factor G, mitochondrial</fullName>
        <shortName evidence="15">EF-Gmt</shortName>
    </recommendedName>
    <alternativeName>
        <fullName evidence="15">Elongation factor G 1, mitochondrial</fullName>
        <shortName evidence="15">mEF-G 1</shortName>
    </alternativeName>
    <alternativeName>
        <fullName evidence="15">Elongation factor G1</fullName>
    </alternativeName>
</protein>
<keyword evidence="12 15" id="KW-0496">Mitochondrion</keyword>
<comment type="similarity">
    <text evidence="15">Belongs to the GTP-binding elongation factor family. EF-G/EF-2 subfamily.</text>
</comment>
<sequence>MKADLALLVGSWLAGTARAQPNNGVVEWKIQKRKQPQDLKRLGRRDGTYEEVIKNEDARGGYFATCRLGTPAQDLTLQLDTGSSDIWVPDSSAKICTDSRGCDLGAFSPSKSTTYETVGQNDFDISYVDGSSSKGDYFTDVFEIGGATLNNMTMGLGIKTDIAYGLVGVGYALNEAIVGNSQDTSSAYPNLPVNMMEEGLINTVAYSLWLNDLDASSGNILFGGIDTEKYHGDLTKIKIYPVQSAYTAFLVAFTSLEAYSPSGSDTLTSSSFPIPVVLDSGTTLSYLPTDLASQVWKEVGAIYSSQFQLAVIPCKMRNSQGYFSFGFAGPSGPRINVTMDELVLDLTGGQPPVFNNGPYRGLDACEFGIQNFTSAPYLLGDTFLRSAYVVYDLVNNQIGIAPTDFNSTRSNIVAFASKSAQIPSATTAPDQSKVTDLPSVTSPAYAASPGFTDSAGVKGSASGLSPSPIERTFAWSSHSFFLAIPYSLVSLLAKMRVIRAAASLNSARAAAAQQGVRYYSLGSRVAVGSVCPAPPRWTASSLREFSSEQAKEQAAAGMTVEAAAARMSPEELKRLSQVRNIGIAAHIDSGKTTVTERILYYTGRTNAIHEVRGRDGVGAKMDSMELERERGITIQSAATFADWTKKENGVDEKYHINLIDTPGHIDFTIEVERAMRVLDGAVMVLCAVSGVQSQTITVDRQMKRYNVPRVSFVNKMDRMGANPFRVVDMINKKLKIPAAAIQIPIGSEKEFEGVVDLIEMRSIRNEGQRGINVKVSKDIPEDLKELAQQKRQELIEKLADVDDEIAELFLEEITPTPQQIKAAIRRATIGLKFTPVMMGTALADKSVQPMLDAVCDYLPNPNDVINTALDRSKGEESVSLVPYNSLPFVGLAFKLEENPYGQLTYIRVYQGSLKKGTYLFNSRTNKKVRIPRIVRMHSNEMEDVNEIGAGEICAVFGVDCASGDTFTDGKLPYSMSSMFVPDAVMSLSIKPKKSSDADNFSKAMNRFMREDPTFRLHVDEESEETIISGMGELHLEVYVERLRREYKVECETGQPRVAYREAITQRADFDYLLRRQTGGPGDYARVMGWIEPNEEHAEKNKFESRVVGGNIPDKYLSACEKGFAEVCEKGPLLGHKVIGASMVVTDGATHVTDSSDYAFNLATQLAFKKAFEDSGGIVLEPLMKTTITSPVEFQGSVLMLMNKRGTIVDTEVGADEFTMIADCSLNAMFGFSSHLRAATQGKGEFSMEFSHYAPAPPHLQKELVAKHQKELEAKRTK</sequence>
<dbReference type="SUPFAM" id="SSF54211">
    <property type="entry name" value="Ribosomal protein S5 domain 2-like"/>
    <property type="match status" value="1"/>
</dbReference>
<accession>A0AA39XEX6</accession>
<keyword evidence="9 17" id="KW-0378">Hydrolase</keyword>
<dbReference type="InterPro" id="IPR001461">
    <property type="entry name" value="Aspartic_peptidase_A1"/>
</dbReference>
<evidence type="ECO:0000256" key="11">
    <source>
        <dbReference type="ARBA" id="ARBA00022946"/>
    </source>
</evidence>
<dbReference type="InterPro" id="IPR020568">
    <property type="entry name" value="Ribosomal_Su5_D2-typ_SF"/>
</dbReference>
<evidence type="ECO:0000313" key="23">
    <source>
        <dbReference type="Proteomes" id="UP001175000"/>
    </source>
</evidence>
<dbReference type="FunFam" id="2.40.70.10:FF:000011">
    <property type="entry name" value="Aspartic protease"/>
    <property type="match status" value="1"/>
</dbReference>
<comment type="subcellular location">
    <subcellularLocation>
        <location evidence="1 15">Mitochondrion</location>
    </subcellularLocation>
</comment>
<keyword evidence="18" id="KW-0175">Coiled coil</keyword>
<dbReference type="InterPro" id="IPR014721">
    <property type="entry name" value="Ribsml_uS5_D2-typ_fold_subgr"/>
</dbReference>
<feature type="signal peptide" evidence="19">
    <location>
        <begin position="1"/>
        <end position="19"/>
    </location>
</feature>
<dbReference type="AlphaFoldDB" id="A0AA39XEX6"/>
<dbReference type="InterPro" id="IPR035647">
    <property type="entry name" value="EFG_III/V"/>
</dbReference>
<dbReference type="FunFam" id="3.30.70.240:FF:000015">
    <property type="entry name" value="Elongation factor G, mitochondrial"/>
    <property type="match status" value="1"/>
</dbReference>
<feature type="active site" evidence="16">
    <location>
        <position position="80"/>
    </location>
</feature>
<comment type="caution">
    <text evidence="22">The sequence shown here is derived from an EMBL/GenBank/DDBJ whole genome shotgun (WGS) entry which is preliminary data.</text>
</comment>
<dbReference type="InterPro" id="IPR004161">
    <property type="entry name" value="EFTu-like_2"/>
</dbReference>
<keyword evidence="5 19" id="KW-0732">Signal</keyword>
<comment type="function">
    <text evidence="15">Mitochondrial GTPase that catalyzes the GTP-dependent ribosomal translocation step during translation elongation. During this step, the ribosome changes from the pre-translocational (PRE) to the post-translocational (POST) state as the newly formed A-site-bound peptidyl-tRNA and P-site-bound deacylated tRNA move to the P and E sites, respectively. Catalyzes the coordinated movement of the two tRNA molecules, the mRNA and conformational changes in the ribosome.</text>
</comment>
<comment type="function">
    <text evidence="14">Catalyzes the GTP-dependent ribosomal translocation step during translation elongation. During this step, the ribosome changes from the pre-translocational (PRE) to the post-translocational (POST) state as the newly formed A-site-bound peptidyl-tRNA and P-site-bound deacylated tRNA move to the P and E sites, respectively. Catalyzes the coordinated movement of the two tRNA molecules, the mRNA and conformational changes in the ribosome.</text>
</comment>
<comment type="similarity">
    <text evidence="3 17">Belongs to the peptidase A1 family.</text>
</comment>
<evidence type="ECO:0000256" key="15">
    <source>
        <dbReference type="HAMAP-Rule" id="MF_03061"/>
    </source>
</evidence>
<dbReference type="PANTHER" id="PTHR43636">
    <property type="entry name" value="ELONGATION FACTOR G, MITOCHONDRIAL"/>
    <property type="match status" value="1"/>
</dbReference>
<dbReference type="CDD" id="cd16262">
    <property type="entry name" value="EFG_III"/>
    <property type="match status" value="1"/>
</dbReference>
<dbReference type="InterPro" id="IPR005225">
    <property type="entry name" value="Small_GTP-bd"/>
</dbReference>
<evidence type="ECO:0000256" key="14">
    <source>
        <dbReference type="ARBA" id="ARBA00024731"/>
    </source>
</evidence>
<keyword evidence="6 15" id="KW-0547">Nucleotide-binding</keyword>
<dbReference type="SMART" id="SM00838">
    <property type="entry name" value="EFG_C"/>
    <property type="match status" value="1"/>
</dbReference>
<dbReference type="Pfam" id="PF03144">
    <property type="entry name" value="GTP_EFTU_D2"/>
    <property type="match status" value="1"/>
</dbReference>
<dbReference type="Gene3D" id="3.30.70.240">
    <property type="match status" value="1"/>
</dbReference>
<keyword evidence="23" id="KW-1185">Reference proteome</keyword>
<evidence type="ECO:0000256" key="13">
    <source>
        <dbReference type="ARBA" id="ARBA00023134"/>
    </source>
</evidence>
<dbReference type="InterPro" id="IPR004540">
    <property type="entry name" value="Transl_elong_EFG/EF2"/>
</dbReference>
<dbReference type="Pfam" id="PF00009">
    <property type="entry name" value="GTP_EFTU"/>
    <property type="match status" value="1"/>
</dbReference>
<dbReference type="InterPro" id="IPR000795">
    <property type="entry name" value="T_Tr_GTP-bd_dom"/>
</dbReference>
<evidence type="ECO:0000256" key="3">
    <source>
        <dbReference type="ARBA" id="ARBA00007447"/>
    </source>
</evidence>
<dbReference type="EMBL" id="JAULSU010000001">
    <property type="protein sequence ID" value="KAK0632455.1"/>
    <property type="molecule type" value="Genomic_DNA"/>
</dbReference>
<name>A0AA39XEX6_9PEZI</name>
<dbReference type="SUPFAM" id="SSF52540">
    <property type="entry name" value="P-loop containing nucleoside triphosphate hydrolases"/>
    <property type="match status" value="1"/>
</dbReference>
<dbReference type="PANTHER" id="PTHR43636:SF2">
    <property type="entry name" value="ELONGATION FACTOR G, MITOCHONDRIAL"/>
    <property type="match status" value="1"/>
</dbReference>
<dbReference type="Pfam" id="PF14492">
    <property type="entry name" value="EFG_III"/>
    <property type="match status" value="1"/>
</dbReference>
<dbReference type="InterPro" id="IPR000640">
    <property type="entry name" value="EFG_V-like"/>
</dbReference>
<feature type="binding site" evidence="15">
    <location>
        <begin position="714"/>
        <end position="717"/>
    </location>
    <ligand>
        <name>GTP</name>
        <dbReference type="ChEBI" id="CHEBI:37565"/>
    </ligand>
</feature>
<evidence type="ECO:0000256" key="5">
    <source>
        <dbReference type="ARBA" id="ARBA00022729"/>
    </source>
</evidence>
<dbReference type="InterPro" id="IPR047872">
    <property type="entry name" value="EFG_IV"/>
</dbReference>
<comment type="pathway">
    <text evidence="15">Protein biosynthesis; polypeptide chain elongation.</text>
</comment>
<dbReference type="NCBIfam" id="TIGR00484">
    <property type="entry name" value="EF-G"/>
    <property type="match status" value="1"/>
</dbReference>
<dbReference type="InterPro" id="IPR021109">
    <property type="entry name" value="Peptidase_aspartic_dom_sf"/>
</dbReference>
<dbReference type="GO" id="GO:0003746">
    <property type="term" value="F:translation elongation factor activity"/>
    <property type="evidence" value="ECO:0007669"/>
    <property type="project" value="UniProtKB-UniRule"/>
</dbReference>
<feature type="active site" evidence="16">
    <location>
        <position position="279"/>
    </location>
</feature>
<keyword evidence="8 15" id="KW-0251">Elongation factor</keyword>
<dbReference type="InterPro" id="IPR035649">
    <property type="entry name" value="EFG_V"/>
</dbReference>
<dbReference type="CDD" id="cd05474">
    <property type="entry name" value="SAP_like"/>
    <property type="match status" value="1"/>
</dbReference>
<dbReference type="PROSITE" id="PS00301">
    <property type="entry name" value="G_TR_1"/>
    <property type="match status" value="1"/>
</dbReference>
<evidence type="ECO:0000256" key="19">
    <source>
        <dbReference type="SAM" id="SignalP"/>
    </source>
</evidence>
<evidence type="ECO:0000256" key="10">
    <source>
        <dbReference type="ARBA" id="ARBA00022917"/>
    </source>
</evidence>
<dbReference type="GO" id="GO:0005739">
    <property type="term" value="C:mitochondrion"/>
    <property type="evidence" value="ECO:0007669"/>
    <property type="project" value="UniProtKB-SubCell"/>
</dbReference>
<dbReference type="PROSITE" id="PS51722">
    <property type="entry name" value="G_TR_2"/>
    <property type="match status" value="1"/>
</dbReference>
<dbReference type="SUPFAM" id="SSF54980">
    <property type="entry name" value="EF-G C-terminal domain-like"/>
    <property type="match status" value="2"/>
</dbReference>
<evidence type="ECO:0000256" key="4">
    <source>
        <dbReference type="ARBA" id="ARBA00022670"/>
    </source>
</evidence>
<feature type="binding site" evidence="15">
    <location>
        <begin position="660"/>
        <end position="664"/>
    </location>
    <ligand>
        <name>GTP</name>
        <dbReference type="ChEBI" id="CHEBI:37565"/>
    </ligand>
</feature>
<dbReference type="SUPFAM" id="SSF50447">
    <property type="entry name" value="Translation proteins"/>
    <property type="match status" value="1"/>
</dbReference>
<dbReference type="Gene3D" id="3.30.230.10">
    <property type="match status" value="1"/>
</dbReference>
<feature type="chain" id="PRO_5041464197" description="Elongation factor G, mitochondrial" evidence="19">
    <location>
        <begin position="20"/>
        <end position="1277"/>
    </location>
</feature>
<dbReference type="FunFam" id="2.40.30.10:FF:000022">
    <property type="entry name" value="Elongation factor G, mitochondrial"/>
    <property type="match status" value="1"/>
</dbReference>
<evidence type="ECO:0000256" key="7">
    <source>
        <dbReference type="ARBA" id="ARBA00022750"/>
    </source>
</evidence>
<evidence type="ECO:0000256" key="17">
    <source>
        <dbReference type="RuleBase" id="RU000454"/>
    </source>
</evidence>
<evidence type="ECO:0000259" key="21">
    <source>
        <dbReference type="PROSITE" id="PS51767"/>
    </source>
</evidence>
<evidence type="ECO:0000256" key="8">
    <source>
        <dbReference type="ARBA" id="ARBA00022768"/>
    </source>
</evidence>
<dbReference type="FunFam" id="3.30.70.870:FF:000001">
    <property type="entry name" value="Elongation factor G"/>
    <property type="match status" value="1"/>
</dbReference>
<evidence type="ECO:0000256" key="1">
    <source>
        <dbReference type="ARBA" id="ARBA00004173"/>
    </source>
</evidence>
<dbReference type="Pfam" id="PF00679">
    <property type="entry name" value="EFG_C"/>
    <property type="match status" value="1"/>
</dbReference>
<dbReference type="CDD" id="cd04097">
    <property type="entry name" value="mtEFG1_C"/>
    <property type="match status" value="1"/>
</dbReference>
<reference evidence="22" key="1">
    <citation type="submission" date="2023-06" db="EMBL/GenBank/DDBJ databases">
        <title>Genome-scale phylogeny and comparative genomics of the fungal order Sordariales.</title>
        <authorList>
            <consortium name="Lawrence Berkeley National Laboratory"/>
            <person name="Hensen N."/>
            <person name="Bonometti L."/>
            <person name="Westerberg I."/>
            <person name="Brannstrom I.O."/>
            <person name="Guillou S."/>
            <person name="Cros-Aarteil S."/>
            <person name="Calhoun S."/>
            <person name="Haridas S."/>
            <person name="Kuo A."/>
            <person name="Mondo S."/>
            <person name="Pangilinan J."/>
            <person name="Riley R."/>
            <person name="Labutti K."/>
            <person name="Andreopoulos B."/>
            <person name="Lipzen A."/>
            <person name="Chen C."/>
            <person name="Yanf M."/>
            <person name="Daum C."/>
            <person name="Ng V."/>
            <person name="Clum A."/>
            <person name="Steindorff A."/>
            <person name="Ohm R."/>
            <person name="Martin F."/>
            <person name="Silar P."/>
            <person name="Natvig D."/>
            <person name="Lalanne C."/>
            <person name="Gautier V."/>
            <person name="Ament-Velasquez S.L."/>
            <person name="Kruys A."/>
            <person name="Hutchinson M.I."/>
            <person name="Powell A.J."/>
            <person name="Barry K."/>
            <person name="Miller A.N."/>
            <person name="Grigoriev I.V."/>
            <person name="Debuchy R."/>
            <person name="Gladieux P."/>
            <person name="Thoren M.H."/>
            <person name="Johannesson H."/>
        </authorList>
    </citation>
    <scope>NUCLEOTIDE SEQUENCE</scope>
    <source>
        <strain evidence="22">CBS 606.72</strain>
    </source>
</reference>
<dbReference type="CDD" id="cd01434">
    <property type="entry name" value="EFG_mtEFG1_IV"/>
    <property type="match status" value="1"/>
</dbReference>
<feature type="binding site" evidence="15">
    <location>
        <begin position="585"/>
        <end position="592"/>
    </location>
    <ligand>
        <name>GTP</name>
        <dbReference type="ChEBI" id="CHEBI:37565"/>
    </ligand>
</feature>
<dbReference type="InterPro" id="IPR033876">
    <property type="entry name" value="SAP-like"/>
</dbReference>
<dbReference type="CDD" id="cd01886">
    <property type="entry name" value="EF-G"/>
    <property type="match status" value="1"/>
</dbReference>
<gene>
    <name evidence="15" type="primary">MEF1</name>
    <name evidence="22" type="ORF">B0T14DRAFT_532909</name>
</gene>
<dbReference type="Proteomes" id="UP001175000">
    <property type="component" value="Unassembled WGS sequence"/>
</dbReference>
<dbReference type="SMART" id="SM00889">
    <property type="entry name" value="EFG_IV"/>
    <property type="match status" value="1"/>
</dbReference>
<dbReference type="InterPro" id="IPR033121">
    <property type="entry name" value="PEPTIDASE_A1"/>
</dbReference>
<keyword evidence="11" id="KW-0809">Transit peptide</keyword>
<dbReference type="FunFam" id="3.40.50.300:FF:000558">
    <property type="entry name" value="Elongation factor G, mitochondrial"/>
    <property type="match status" value="1"/>
</dbReference>
<dbReference type="HAMAP" id="MF_00054_B">
    <property type="entry name" value="EF_G_EF_2_B"/>
    <property type="match status" value="1"/>
</dbReference>
<organism evidence="22 23">
    <name type="scientific">Immersiella caudata</name>
    <dbReference type="NCBI Taxonomy" id="314043"/>
    <lineage>
        <taxon>Eukaryota</taxon>
        <taxon>Fungi</taxon>
        <taxon>Dikarya</taxon>
        <taxon>Ascomycota</taxon>
        <taxon>Pezizomycotina</taxon>
        <taxon>Sordariomycetes</taxon>
        <taxon>Sordariomycetidae</taxon>
        <taxon>Sordariales</taxon>
        <taxon>Lasiosphaeriaceae</taxon>
        <taxon>Immersiella</taxon>
    </lineage>
</organism>
<evidence type="ECO:0000256" key="9">
    <source>
        <dbReference type="ARBA" id="ARBA00022801"/>
    </source>
</evidence>
<dbReference type="InterPro" id="IPR027417">
    <property type="entry name" value="P-loop_NTPase"/>
</dbReference>
<evidence type="ECO:0000256" key="6">
    <source>
        <dbReference type="ARBA" id="ARBA00022741"/>
    </source>
</evidence>
<keyword evidence="4 17" id="KW-0645">Protease</keyword>
<dbReference type="InterPro" id="IPR001969">
    <property type="entry name" value="Aspartic_peptidase_AS"/>
</dbReference>
<evidence type="ECO:0000313" key="22">
    <source>
        <dbReference type="EMBL" id="KAK0632455.1"/>
    </source>
</evidence>
<dbReference type="GO" id="GO:0006508">
    <property type="term" value="P:proteolysis"/>
    <property type="evidence" value="ECO:0007669"/>
    <property type="project" value="UniProtKB-KW"/>
</dbReference>
<dbReference type="InterPro" id="IPR005517">
    <property type="entry name" value="Transl_elong_EFG/EF2_IV"/>
</dbReference>
<dbReference type="Gene3D" id="3.30.70.870">
    <property type="entry name" value="Elongation Factor G (Translational Gtpase), domain 3"/>
    <property type="match status" value="1"/>
</dbReference>
<dbReference type="Pfam" id="PF00026">
    <property type="entry name" value="Asp"/>
    <property type="match status" value="1"/>
</dbReference>
<feature type="domain" description="Tr-type G" evidence="20">
    <location>
        <begin position="576"/>
        <end position="862"/>
    </location>
</feature>
<dbReference type="Pfam" id="PF03764">
    <property type="entry name" value="EFG_IV"/>
    <property type="match status" value="1"/>
</dbReference>
<feature type="domain" description="Peptidase A1" evidence="21">
    <location>
        <begin position="62"/>
        <end position="401"/>
    </location>
</feature>
<dbReference type="PRINTS" id="PR00792">
    <property type="entry name" value="PEPSIN"/>
</dbReference>
<dbReference type="GO" id="GO:0005525">
    <property type="term" value="F:GTP binding"/>
    <property type="evidence" value="ECO:0007669"/>
    <property type="project" value="UniProtKB-UniRule"/>
</dbReference>
<dbReference type="GO" id="GO:0004190">
    <property type="term" value="F:aspartic-type endopeptidase activity"/>
    <property type="evidence" value="ECO:0007669"/>
    <property type="project" value="UniProtKB-KW"/>
</dbReference>
<keyword evidence="13 15" id="KW-0342">GTP-binding</keyword>
<dbReference type="GO" id="GO:0003924">
    <property type="term" value="F:GTPase activity"/>
    <property type="evidence" value="ECO:0007669"/>
    <property type="project" value="UniProtKB-UniRule"/>
</dbReference>
<dbReference type="PROSITE" id="PS51767">
    <property type="entry name" value="PEPTIDASE_A1"/>
    <property type="match status" value="1"/>
</dbReference>
<dbReference type="NCBIfam" id="TIGR00231">
    <property type="entry name" value="small_GTP"/>
    <property type="match status" value="1"/>
</dbReference>